<dbReference type="AlphaFoldDB" id="A0A0A9F718"/>
<reference evidence="1" key="1">
    <citation type="submission" date="2014-09" db="EMBL/GenBank/DDBJ databases">
        <authorList>
            <person name="Magalhaes I.L.F."/>
            <person name="Oliveira U."/>
            <person name="Santos F.R."/>
            <person name="Vidigal T.H.D.A."/>
            <person name="Brescovit A.D."/>
            <person name="Santos A.J."/>
        </authorList>
    </citation>
    <scope>NUCLEOTIDE SEQUENCE</scope>
    <source>
        <tissue evidence="1">Shoot tissue taken approximately 20 cm above the soil surface</tissue>
    </source>
</reference>
<name>A0A0A9F718_ARUDO</name>
<evidence type="ECO:0000313" key="1">
    <source>
        <dbReference type="EMBL" id="JAE05946.1"/>
    </source>
</evidence>
<sequence length="52" mass="5861">MMKGQKSLLNVICRLQLSIMAICTSLHICSTSVKLICCTLKFQSWTQRTKNG</sequence>
<proteinExistence type="predicted"/>
<protein>
    <submittedName>
        <fullName evidence="1">Uncharacterized protein</fullName>
    </submittedName>
</protein>
<dbReference type="EMBL" id="GBRH01191950">
    <property type="protein sequence ID" value="JAE05946.1"/>
    <property type="molecule type" value="Transcribed_RNA"/>
</dbReference>
<accession>A0A0A9F718</accession>
<organism evidence="1">
    <name type="scientific">Arundo donax</name>
    <name type="common">Giant reed</name>
    <name type="synonym">Donax arundinaceus</name>
    <dbReference type="NCBI Taxonomy" id="35708"/>
    <lineage>
        <taxon>Eukaryota</taxon>
        <taxon>Viridiplantae</taxon>
        <taxon>Streptophyta</taxon>
        <taxon>Embryophyta</taxon>
        <taxon>Tracheophyta</taxon>
        <taxon>Spermatophyta</taxon>
        <taxon>Magnoliopsida</taxon>
        <taxon>Liliopsida</taxon>
        <taxon>Poales</taxon>
        <taxon>Poaceae</taxon>
        <taxon>PACMAD clade</taxon>
        <taxon>Arundinoideae</taxon>
        <taxon>Arundineae</taxon>
        <taxon>Arundo</taxon>
    </lineage>
</organism>
<reference evidence="1" key="2">
    <citation type="journal article" date="2015" name="Data Brief">
        <title>Shoot transcriptome of the giant reed, Arundo donax.</title>
        <authorList>
            <person name="Barrero R.A."/>
            <person name="Guerrero F.D."/>
            <person name="Moolhuijzen P."/>
            <person name="Goolsby J.A."/>
            <person name="Tidwell J."/>
            <person name="Bellgard S.E."/>
            <person name="Bellgard M.I."/>
        </authorList>
    </citation>
    <scope>NUCLEOTIDE SEQUENCE</scope>
    <source>
        <tissue evidence="1">Shoot tissue taken approximately 20 cm above the soil surface</tissue>
    </source>
</reference>